<evidence type="ECO:0000256" key="1">
    <source>
        <dbReference type="SAM" id="Phobius"/>
    </source>
</evidence>
<reference evidence="2" key="1">
    <citation type="submission" date="2016-05" db="EMBL/GenBank/DDBJ databases">
        <authorList>
            <person name="Lavstsen T."/>
            <person name="Jespersen J.S."/>
        </authorList>
    </citation>
    <scope>NUCLEOTIDE SEQUENCE</scope>
    <source>
        <tissue evidence="2">Brain</tissue>
    </source>
</reference>
<evidence type="ECO:0000313" key="2">
    <source>
        <dbReference type="EMBL" id="SBS07746.1"/>
    </source>
</evidence>
<reference evidence="2" key="2">
    <citation type="submission" date="2016-06" db="EMBL/GenBank/DDBJ databases">
        <title>The genome of a short-lived fish provides insights into sex chromosome evolution and the genetic control of aging.</title>
        <authorList>
            <person name="Reichwald K."/>
            <person name="Felder M."/>
            <person name="Petzold A."/>
            <person name="Koch P."/>
            <person name="Groth M."/>
            <person name="Platzer M."/>
        </authorList>
    </citation>
    <scope>NUCLEOTIDE SEQUENCE</scope>
    <source>
        <tissue evidence="2">Brain</tissue>
    </source>
</reference>
<name>A0A1A8RP06_9TELE</name>
<protein>
    <submittedName>
        <fullName evidence="2">Zisupton</fullName>
    </submittedName>
</protein>
<keyword evidence="1" id="KW-0812">Transmembrane</keyword>
<gene>
    <name evidence="2" type="primary">Nfu_g_1_020432</name>
</gene>
<dbReference type="EMBL" id="HAEH01018478">
    <property type="protein sequence ID" value="SBS07746.1"/>
    <property type="molecule type" value="Transcribed_RNA"/>
</dbReference>
<keyword evidence="1" id="KW-1133">Transmembrane helix</keyword>
<feature type="transmembrane region" description="Helical" evidence="1">
    <location>
        <begin position="27"/>
        <end position="48"/>
    </location>
</feature>
<feature type="non-terminal residue" evidence="2">
    <location>
        <position position="61"/>
    </location>
</feature>
<dbReference type="AlphaFoldDB" id="A0A1A8RP06"/>
<organism evidence="2">
    <name type="scientific">Nothobranchius rachovii</name>
    <name type="common">bluefin notho</name>
    <dbReference type="NCBI Taxonomy" id="451742"/>
    <lineage>
        <taxon>Eukaryota</taxon>
        <taxon>Metazoa</taxon>
        <taxon>Chordata</taxon>
        <taxon>Craniata</taxon>
        <taxon>Vertebrata</taxon>
        <taxon>Euteleostomi</taxon>
        <taxon>Actinopterygii</taxon>
        <taxon>Neopterygii</taxon>
        <taxon>Teleostei</taxon>
        <taxon>Neoteleostei</taxon>
        <taxon>Acanthomorphata</taxon>
        <taxon>Ovalentaria</taxon>
        <taxon>Atherinomorphae</taxon>
        <taxon>Cyprinodontiformes</taxon>
        <taxon>Nothobranchiidae</taxon>
        <taxon>Nothobranchius</taxon>
    </lineage>
</organism>
<feature type="non-terminal residue" evidence="2">
    <location>
        <position position="1"/>
    </location>
</feature>
<proteinExistence type="predicted"/>
<accession>A0A1A8RP06</accession>
<keyword evidence="1" id="KW-0472">Membrane</keyword>
<sequence length="61" mass="7376">HDEDMEMVVCSSFKKLPGEVRTITRYALYYIVLHQWLLCLKTYLVMFIEPENYKERESGEE</sequence>